<dbReference type="Pfam" id="PF09849">
    <property type="entry name" value="DUF2076"/>
    <property type="match status" value="1"/>
</dbReference>
<dbReference type="RefSeq" id="WP_115516927.1">
    <property type="nucleotide sequence ID" value="NZ_QRGO01000001.1"/>
</dbReference>
<dbReference type="EMBL" id="QRGO01000001">
    <property type="protein sequence ID" value="RDV04900.1"/>
    <property type="molecule type" value="Genomic_DNA"/>
</dbReference>
<evidence type="ECO:0000313" key="3">
    <source>
        <dbReference type="Proteomes" id="UP000263993"/>
    </source>
</evidence>
<keyword evidence="3" id="KW-1185">Reference proteome</keyword>
<evidence type="ECO:0000313" key="2">
    <source>
        <dbReference type="EMBL" id="RDV04900.1"/>
    </source>
</evidence>
<name>A0A371BBH4_9BRAD</name>
<feature type="region of interest" description="Disordered" evidence="1">
    <location>
        <begin position="91"/>
        <end position="131"/>
    </location>
</feature>
<dbReference type="AlphaFoldDB" id="A0A371BBH4"/>
<evidence type="ECO:0000256" key="1">
    <source>
        <dbReference type="SAM" id="MobiDB-lite"/>
    </source>
</evidence>
<feature type="compositionally biased region" description="Polar residues" evidence="1">
    <location>
        <begin position="178"/>
        <end position="188"/>
    </location>
</feature>
<dbReference type="Proteomes" id="UP000263993">
    <property type="component" value="Unassembled WGS sequence"/>
</dbReference>
<feature type="compositionally biased region" description="Low complexity" evidence="1">
    <location>
        <begin position="114"/>
        <end position="130"/>
    </location>
</feature>
<sequence>MTPQERQMIDELFDKLAKLETMPRDASAERAIAEASQRAPHALYALTQTVLVQDEALKQAEARIRELSGEAEAPASGGFLDSMRNALGGGRGSVPSVRAGGASDSRWNTGGALAPAQPASPFNAAPQAQAPGGGPSFLGTAAATAAGVIGGSLLFNALGGMFGGHHSGSAMADVPRDQGSSNPWSGSDNAAGGDLSRDAGLNDVGGDRRAGLFDDDNSSGDQFDTADNGDFGGDFGGDGGGDA</sequence>
<feature type="region of interest" description="Disordered" evidence="1">
    <location>
        <begin position="169"/>
        <end position="243"/>
    </location>
</feature>
<dbReference type="OrthoDB" id="122910at2"/>
<organism evidence="2 3">
    <name type="scientific">Undibacter mobilis</name>
    <dbReference type="NCBI Taxonomy" id="2292256"/>
    <lineage>
        <taxon>Bacteria</taxon>
        <taxon>Pseudomonadati</taxon>
        <taxon>Pseudomonadota</taxon>
        <taxon>Alphaproteobacteria</taxon>
        <taxon>Hyphomicrobiales</taxon>
        <taxon>Nitrobacteraceae</taxon>
        <taxon>Undibacter</taxon>
    </lineage>
</organism>
<accession>A0A371BBH4</accession>
<proteinExistence type="predicted"/>
<reference evidence="3" key="1">
    <citation type="submission" date="2018-08" db="EMBL/GenBank/DDBJ databases">
        <authorList>
            <person name="Kim S.-J."/>
            <person name="Jung G.-Y."/>
        </authorList>
    </citation>
    <scope>NUCLEOTIDE SEQUENCE [LARGE SCALE GENOMIC DNA]</scope>
    <source>
        <strain evidence="3">GY_H</strain>
    </source>
</reference>
<comment type="caution">
    <text evidence="2">The sequence shown here is derived from an EMBL/GenBank/DDBJ whole genome shotgun (WGS) entry which is preliminary data.</text>
</comment>
<dbReference type="InterPro" id="IPR018648">
    <property type="entry name" value="DUF2076"/>
</dbReference>
<gene>
    <name evidence="2" type="ORF">DXH78_10200</name>
</gene>
<feature type="compositionally biased region" description="Gly residues" evidence="1">
    <location>
        <begin position="230"/>
        <end position="243"/>
    </location>
</feature>
<protein>
    <submittedName>
        <fullName evidence="2">DUF2076 domain-containing protein</fullName>
    </submittedName>
</protein>